<dbReference type="GO" id="GO:0006935">
    <property type="term" value="P:chemotaxis"/>
    <property type="evidence" value="ECO:0007669"/>
    <property type="project" value="InterPro"/>
</dbReference>
<name>A0A0U4VUL0_9PSED</name>
<gene>
    <name evidence="2" type="ORF">APT59_08940</name>
</gene>
<dbReference type="PANTHER" id="PTHR22617">
    <property type="entry name" value="CHEMOTAXIS SENSOR HISTIDINE KINASE-RELATED"/>
    <property type="match status" value="1"/>
</dbReference>
<dbReference type="InterPro" id="IPR036061">
    <property type="entry name" value="CheW-like_dom_sf"/>
</dbReference>
<dbReference type="PANTHER" id="PTHR22617:SF23">
    <property type="entry name" value="CHEMOTAXIS PROTEIN CHEW"/>
    <property type="match status" value="1"/>
</dbReference>
<reference evidence="2 3" key="1">
    <citation type="submission" date="2016-01" db="EMBL/GenBank/DDBJ databases">
        <title>Annotation of Pseudomonas oryzihabitans USDA-ARS-USMARC-56511.</title>
        <authorList>
            <person name="Harhay G.P."/>
            <person name="Harhay D.M."/>
            <person name="Smith T.P.L."/>
            <person name="Bono J.L."/>
            <person name="Heaton M.P."/>
            <person name="Clawson M.L."/>
            <person name="Chitko-Mckown C.G."/>
            <person name="Capik S.F."/>
            <person name="DeDonder K.D."/>
            <person name="Apley M.D."/>
            <person name="Lubbers B.V."/>
            <person name="White B.J."/>
            <person name="Larson R.L."/>
        </authorList>
    </citation>
    <scope>NUCLEOTIDE SEQUENCE [LARGE SCALE GENOMIC DNA]</scope>
    <source>
        <strain evidence="2 3">USDA-ARS-USMARC-56511</strain>
    </source>
</reference>
<dbReference type="AlphaFoldDB" id="A0A0U4VUL0"/>
<dbReference type="Proteomes" id="UP000064137">
    <property type="component" value="Chromosome"/>
</dbReference>
<protein>
    <submittedName>
        <fullName evidence="2">Chemotaxis protein CheW</fullName>
    </submittedName>
</protein>
<dbReference type="PROSITE" id="PS50851">
    <property type="entry name" value="CHEW"/>
    <property type="match status" value="3"/>
</dbReference>
<evidence type="ECO:0000313" key="3">
    <source>
        <dbReference type="Proteomes" id="UP000064137"/>
    </source>
</evidence>
<dbReference type="GO" id="GO:0005829">
    <property type="term" value="C:cytosol"/>
    <property type="evidence" value="ECO:0007669"/>
    <property type="project" value="TreeGrafter"/>
</dbReference>
<sequence length="478" mass="52327">MRIGDLEVAIAAQALERVVAWPERLVPHPSPASWMLGLFELDGRPLPLVDGHRLLGLPPVETPRRVAVIRQGGGRFGLSIDGVVDILNLAREAIVALQGAAGRLLGRIHLQPETGRIIHLLDLEVLAALPGFEASAEAPAGRHQAASADRKGERLYLLFECDGRRLCLDAAVVQELVDRPQLEPTEFASDSCRHHVQLRGQTLPVLELSTLLGLTTSTVHGREQLLVLAAGERGEYRVAFGFERLLGMWRRDPAQCAPLLDFGLEQPGLLRGVFSDADGESAVVLDHAALGRQEAAVAYARIYRTDRNLLDEERQRTRRQPCLSFLAGALFAVPLEQVAEVLPLPPRYLRLGQRDPRLLGLLEVRGQQITLVCLRTLAGETAVESAASDQVIVVQGERQRLGFVVQRVEAIESFTDLREDALARSWQLPEDGRLAAQRALSWVGIGTAGNSRQATLIDLLGLVRRFEGQASQQGLPVN</sequence>
<feature type="domain" description="CheW-like" evidence="1">
    <location>
        <begin position="1"/>
        <end position="132"/>
    </location>
</feature>
<dbReference type="EMBL" id="CP013987">
    <property type="protein sequence ID" value="ALZ86823.1"/>
    <property type="molecule type" value="Genomic_DNA"/>
</dbReference>
<dbReference type="SUPFAM" id="SSF50341">
    <property type="entry name" value="CheW-like"/>
    <property type="match status" value="3"/>
</dbReference>
<dbReference type="InterPro" id="IPR002545">
    <property type="entry name" value="CheW-lke_dom"/>
</dbReference>
<dbReference type="OrthoDB" id="6968122at2"/>
<accession>A0A0U4VUL0</accession>
<dbReference type="SMART" id="SM00260">
    <property type="entry name" value="CheW"/>
    <property type="match status" value="3"/>
</dbReference>
<proteinExistence type="predicted"/>
<dbReference type="GO" id="GO:0007165">
    <property type="term" value="P:signal transduction"/>
    <property type="evidence" value="ECO:0007669"/>
    <property type="project" value="InterPro"/>
</dbReference>
<feature type="domain" description="CheW-like" evidence="1">
    <location>
        <begin position="153"/>
        <end position="296"/>
    </location>
</feature>
<dbReference type="KEGG" id="por:APT59_08940"/>
<feature type="domain" description="CheW-like" evidence="1">
    <location>
        <begin position="318"/>
        <end position="468"/>
    </location>
</feature>
<dbReference type="Gene3D" id="2.40.50.180">
    <property type="entry name" value="CheA-289, Domain 4"/>
    <property type="match status" value="3"/>
</dbReference>
<dbReference type="InterPro" id="IPR039315">
    <property type="entry name" value="CheW"/>
</dbReference>
<evidence type="ECO:0000313" key="2">
    <source>
        <dbReference type="EMBL" id="ALZ86823.1"/>
    </source>
</evidence>
<organism evidence="2 3">
    <name type="scientific">Pseudomonas oryzihabitans</name>
    <dbReference type="NCBI Taxonomy" id="47885"/>
    <lineage>
        <taxon>Bacteria</taxon>
        <taxon>Pseudomonadati</taxon>
        <taxon>Pseudomonadota</taxon>
        <taxon>Gammaproteobacteria</taxon>
        <taxon>Pseudomonadales</taxon>
        <taxon>Pseudomonadaceae</taxon>
        <taxon>Pseudomonas</taxon>
    </lineage>
</organism>
<dbReference type="Gene3D" id="2.30.30.40">
    <property type="entry name" value="SH3 Domains"/>
    <property type="match status" value="2"/>
</dbReference>
<dbReference type="Pfam" id="PF01584">
    <property type="entry name" value="CheW"/>
    <property type="match status" value="3"/>
</dbReference>
<evidence type="ECO:0000259" key="1">
    <source>
        <dbReference type="PROSITE" id="PS50851"/>
    </source>
</evidence>